<organism evidence="5">
    <name type="scientific">Notodromas monacha</name>
    <dbReference type="NCBI Taxonomy" id="399045"/>
    <lineage>
        <taxon>Eukaryota</taxon>
        <taxon>Metazoa</taxon>
        <taxon>Ecdysozoa</taxon>
        <taxon>Arthropoda</taxon>
        <taxon>Crustacea</taxon>
        <taxon>Oligostraca</taxon>
        <taxon>Ostracoda</taxon>
        <taxon>Podocopa</taxon>
        <taxon>Podocopida</taxon>
        <taxon>Cypridocopina</taxon>
        <taxon>Cypridoidea</taxon>
        <taxon>Cyprididae</taxon>
        <taxon>Notodromas</taxon>
    </lineage>
</organism>
<evidence type="ECO:0000256" key="2">
    <source>
        <dbReference type="ARBA" id="ARBA00022737"/>
    </source>
</evidence>
<dbReference type="PROSITE" id="PS00678">
    <property type="entry name" value="WD_REPEATS_1"/>
    <property type="match status" value="1"/>
</dbReference>
<dbReference type="AlphaFoldDB" id="A0A7R9BDU4"/>
<dbReference type="InterPro" id="IPR015943">
    <property type="entry name" value="WD40/YVTN_repeat-like_dom_sf"/>
</dbReference>
<keyword evidence="2" id="KW-0677">Repeat</keyword>
<feature type="repeat" description="WD" evidence="3">
    <location>
        <begin position="206"/>
        <end position="247"/>
    </location>
</feature>
<dbReference type="Gene3D" id="2.130.10.10">
    <property type="entry name" value="YVTN repeat-like/Quinoprotein amine dehydrogenase"/>
    <property type="match status" value="3"/>
</dbReference>
<dbReference type="CDD" id="cd00200">
    <property type="entry name" value="WD40"/>
    <property type="match status" value="1"/>
</dbReference>
<feature type="repeat" description="WD" evidence="3">
    <location>
        <begin position="248"/>
        <end position="287"/>
    </location>
</feature>
<dbReference type="PRINTS" id="PR00320">
    <property type="entry name" value="GPROTEINBRPT"/>
</dbReference>
<dbReference type="EMBL" id="CAJPEX010000009">
    <property type="protein sequence ID" value="CAG0912332.1"/>
    <property type="molecule type" value="Genomic_DNA"/>
</dbReference>
<feature type="coiled-coil region" evidence="4">
    <location>
        <begin position="372"/>
        <end position="399"/>
    </location>
</feature>
<evidence type="ECO:0000313" key="5">
    <source>
        <dbReference type="EMBL" id="CAD7272180.1"/>
    </source>
</evidence>
<dbReference type="InterPro" id="IPR036322">
    <property type="entry name" value="WD40_repeat_dom_sf"/>
</dbReference>
<dbReference type="InterPro" id="IPR019775">
    <property type="entry name" value="WD40_repeat_CS"/>
</dbReference>
<dbReference type="InterPro" id="IPR001680">
    <property type="entry name" value="WD40_rpt"/>
</dbReference>
<feature type="repeat" description="WD" evidence="3">
    <location>
        <begin position="62"/>
        <end position="101"/>
    </location>
</feature>
<dbReference type="OrthoDB" id="674604at2759"/>
<dbReference type="Pfam" id="PF00400">
    <property type="entry name" value="WD40"/>
    <property type="match status" value="8"/>
</dbReference>
<evidence type="ECO:0000313" key="6">
    <source>
        <dbReference type="Proteomes" id="UP000678499"/>
    </source>
</evidence>
<dbReference type="PROSITE" id="PS50082">
    <property type="entry name" value="WD_REPEATS_2"/>
    <property type="match status" value="5"/>
</dbReference>
<evidence type="ECO:0000256" key="3">
    <source>
        <dbReference type="PROSITE-ProRule" id="PRU00221"/>
    </source>
</evidence>
<dbReference type="PANTHER" id="PTHR44156">
    <property type="entry name" value="SUPERNUMERARY LIMBS, ISOFORM B-RELATED"/>
    <property type="match status" value="1"/>
</dbReference>
<accession>A0A7R9BDU4</accession>
<keyword evidence="1 3" id="KW-0853">WD repeat</keyword>
<dbReference type="EMBL" id="OA882046">
    <property type="protein sequence ID" value="CAD7272180.1"/>
    <property type="molecule type" value="Genomic_DNA"/>
</dbReference>
<feature type="repeat" description="WD" evidence="3">
    <location>
        <begin position="328"/>
        <end position="358"/>
    </location>
</feature>
<evidence type="ECO:0000256" key="1">
    <source>
        <dbReference type="ARBA" id="ARBA00022574"/>
    </source>
</evidence>
<feature type="repeat" description="WD" evidence="3">
    <location>
        <begin position="18"/>
        <end position="59"/>
    </location>
</feature>
<dbReference type="SUPFAM" id="SSF50978">
    <property type="entry name" value="WD40 repeat-like"/>
    <property type="match status" value="2"/>
</dbReference>
<keyword evidence="6" id="KW-1185">Reference proteome</keyword>
<evidence type="ECO:0000256" key="4">
    <source>
        <dbReference type="SAM" id="Coils"/>
    </source>
</evidence>
<gene>
    <name evidence="5" type="ORF">NMOB1V02_LOCUS125</name>
</gene>
<proteinExistence type="predicted"/>
<dbReference type="PROSITE" id="PS50294">
    <property type="entry name" value="WD_REPEATS_REGION"/>
    <property type="match status" value="3"/>
</dbReference>
<keyword evidence="4" id="KW-0175">Coiled coil</keyword>
<sequence length="422" mass="45937">MGTGSSKADVNSTPVEKITDHEKSITCMALSEDESLLVTGSDDGTARMWSSKTSSTECLGIFRGHTDYITCITVYDTYVLTGGADATIRKWDMTTCECLDVYGGHDSRIFRLLCNGNWIFSSSYDRTCRAWRFDTSDLDDDEDPCIRVFRGHEKAVLPLVYIPGVELTGIGYSPDDINPSDLLLTGSADGTARSWSVETGGCLKIFKGHRGPISCMATDIDGEVLFTASMDKTVRSWDIASGRCLKTFEGHENGIISMFVGKTMLYTGSADGTAKSWVIDFGECTRTYKGHQHSVTCVQVCGGILFTASGDMSVRAFDAKAGSLRKTYVGHEAGVMSLAYVGGYIFSGGSDGVLMKWDAQGLVENETKPALSSDKQAQKEKQNLRMAQLEAQLDDYVDLNRSFGSKALMRNLHNAKSGTAWA</sequence>
<dbReference type="Proteomes" id="UP000678499">
    <property type="component" value="Unassembled WGS sequence"/>
</dbReference>
<reference evidence="5" key="1">
    <citation type="submission" date="2020-11" db="EMBL/GenBank/DDBJ databases">
        <authorList>
            <person name="Tran Van P."/>
        </authorList>
    </citation>
    <scope>NUCLEOTIDE SEQUENCE</scope>
</reference>
<dbReference type="SMART" id="SM00320">
    <property type="entry name" value="WD40"/>
    <property type="match status" value="8"/>
</dbReference>
<dbReference type="InterPro" id="IPR020472">
    <property type="entry name" value="WD40_PAC1"/>
</dbReference>
<evidence type="ECO:0008006" key="7">
    <source>
        <dbReference type="Google" id="ProtNLM"/>
    </source>
</evidence>
<dbReference type="InterPro" id="IPR053299">
    <property type="entry name" value="ASTRA_WD_repeat"/>
</dbReference>
<protein>
    <recommendedName>
        <fullName evidence="7">WD repeat-containing protein 86</fullName>
    </recommendedName>
</protein>
<name>A0A7R9BDU4_9CRUS</name>